<comment type="caution">
    <text evidence="2">The sequence shown here is derived from an EMBL/GenBank/DDBJ whole genome shotgun (WGS) entry which is preliminary data.</text>
</comment>
<protein>
    <submittedName>
        <fullName evidence="2">Uncharacterized protein</fullName>
    </submittedName>
</protein>
<gene>
    <name evidence="1" type="ORF">BZL29_4845</name>
    <name evidence="2" type="ORF">BZL30_3145</name>
</gene>
<evidence type="ECO:0000313" key="2">
    <source>
        <dbReference type="EMBL" id="OOK76319.1"/>
    </source>
</evidence>
<evidence type="ECO:0000313" key="3">
    <source>
        <dbReference type="Proteomes" id="UP000188532"/>
    </source>
</evidence>
<organism evidence="2 4">
    <name type="scientific">Mycobacterium kansasii</name>
    <dbReference type="NCBI Taxonomy" id="1768"/>
    <lineage>
        <taxon>Bacteria</taxon>
        <taxon>Bacillati</taxon>
        <taxon>Actinomycetota</taxon>
        <taxon>Actinomycetes</taxon>
        <taxon>Mycobacteriales</taxon>
        <taxon>Mycobacteriaceae</taxon>
        <taxon>Mycobacterium</taxon>
    </lineage>
</organism>
<dbReference type="EMBL" id="MVBN01000005">
    <property type="protein sequence ID" value="OOK73014.1"/>
    <property type="molecule type" value="Genomic_DNA"/>
</dbReference>
<dbReference type="Proteomes" id="UP000188532">
    <property type="component" value="Unassembled WGS sequence"/>
</dbReference>
<name>A0A1V3XAR8_MYCKA</name>
<dbReference type="Proteomes" id="UP000189229">
    <property type="component" value="Unassembled WGS sequence"/>
</dbReference>
<accession>A0A1V3XAR8</accession>
<dbReference type="AlphaFoldDB" id="A0A1V3XAR8"/>
<evidence type="ECO:0000313" key="1">
    <source>
        <dbReference type="EMBL" id="OOK73014.1"/>
    </source>
</evidence>
<dbReference type="EMBL" id="MVBM01000003">
    <property type="protein sequence ID" value="OOK76319.1"/>
    <property type="molecule type" value="Genomic_DNA"/>
</dbReference>
<reference evidence="3 4" key="1">
    <citation type="submission" date="2017-02" db="EMBL/GenBank/DDBJ databases">
        <title>Complete genome sequences of Mycobacterium kansasii strains isolated from rhesus macaques.</title>
        <authorList>
            <person name="Panda A."/>
            <person name="Nagaraj S."/>
            <person name="Zhao X."/>
            <person name="Tettelin H."/>
            <person name="Detolla L.J."/>
        </authorList>
    </citation>
    <scope>NUCLEOTIDE SEQUENCE [LARGE SCALE GENOMIC DNA]</scope>
    <source>
        <strain evidence="1 3">11-3469</strain>
        <strain evidence="2 4">11-3813</strain>
    </source>
</reference>
<sequence length="45" mass="5021">MPVDRRHRALALAEIGCGAGYARIAHCSAAFRAALREPREMWLLL</sequence>
<evidence type="ECO:0000313" key="4">
    <source>
        <dbReference type="Proteomes" id="UP000189229"/>
    </source>
</evidence>
<proteinExistence type="predicted"/>